<keyword evidence="1" id="KW-0805">Transcription regulation</keyword>
<dbReference type="InterPro" id="IPR011006">
    <property type="entry name" value="CheY-like_superfamily"/>
</dbReference>
<keyword evidence="3" id="KW-0804">Transcription</keyword>
<dbReference type="InterPro" id="IPR000792">
    <property type="entry name" value="Tscrpt_reg_LuxR_C"/>
</dbReference>
<dbReference type="Proteomes" id="UP000249066">
    <property type="component" value="Unassembled WGS sequence"/>
</dbReference>
<sequence>MTAVNQVSGSRLVCIIDDDADVRDSLASLLRASGYDVRGFGAPEEFLADDAADSAACLVLDVQLGSVNGLDFQQELLDSDTTLPVILISGHGDIPMTVRAMRAGAVTFLSKPFDDQAMLAAIDEAVARDEDRRMREREDASLRARYECLTPRERDVLGYVAAGLMNKQIAGKLELSEITVKIHRGNMMRKMEAESLADLVRMAEALGVREAVSRYNHG</sequence>
<evidence type="ECO:0000256" key="2">
    <source>
        <dbReference type="ARBA" id="ARBA00023125"/>
    </source>
</evidence>
<evidence type="ECO:0000259" key="5">
    <source>
        <dbReference type="PROSITE" id="PS50043"/>
    </source>
</evidence>
<dbReference type="Pfam" id="PF00072">
    <property type="entry name" value="Response_reg"/>
    <property type="match status" value="1"/>
</dbReference>
<keyword evidence="4" id="KW-0597">Phosphoprotein</keyword>
<dbReference type="SMART" id="SM00448">
    <property type="entry name" value="REC"/>
    <property type="match status" value="1"/>
</dbReference>
<feature type="domain" description="HTH luxR-type" evidence="5">
    <location>
        <begin position="142"/>
        <end position="207"/>
    </location>
</feature>
<dbReference type="Gene3D" id="1.10.10.10">
    <property type="entry name" value="Winged helix-like DNA-binding domain superfamily/Winged helix DNA-binding domain"/>
    <property type="match status" value="1"/>
</dbReference>
<dbReference type="InterPro" id="IPR036388">
    <property type="entry name" value="WH-like_DNA-bd_sf"/>
</dbReference>
<dbReference type="PROSITE" id="PS00622">
    <property type="entry name" value="HTH_LUXR_1"/>
    <property type="match status" value="1"/>
</dbReference>
<dbReference type="Gene3D" id="3.40.50.2300">
    <property type="match status" value="1"/>
</dbReference>
<dbReference type="PROSITE" id="PS50110">
    <property type="entry name" value="RESPONSE_REGULATORY"/>
    <property type="match status" value="1"/>
</dbReference>
<dbReference type="GO" id="GO:0003677">
    <property type="term" value="F:DNA binding"/>
    <property type="evidence" value="ECO:0007669"/>
    <property type="project" value="UniProtKB-KW"/>
</dbReference>
<evidence type="ECO:0000256" key="4">
    <source>
        <dbReference type="PROSITE-ProRule" id="PRU00169"/>
    </source>
</evidence>
<dbReference type="EMBL" id="QFNN01000009">
    <property type="protein sequence ID" value="PZO91421.1"/>
    <property type="molecule type" value="Genomic_DNA"/>
</dbReference>
<comment type="caution">
    <text evidence="7">The sequence shown here is derived from an EMBL/GenBank/DDBJ whole genome shotgun (WGS) entry which is preliminary data.</text>
</comment>
<dbReference type="PROSITE" id="PS50043">
    <property type="entry name" value="HTH_LUXR_2"/>
    <property type="match status" value="1"/>
</dbReference>
<evidence type="ECO:0000313" key="7">
    <source>
        <dbReference type="EMBL" id="PZO91421.1"/>
    </source>
</evidence>
<protein>
    <submittedName>
        <fullName evidence="7">DNA-binding response regulator</fullName>
    </submittedName>
</protein>
<evidence type="ECO:0000256" key="1">
    <source>
        <dbReference type="ARBA" id="ARBA00023015"/>
    </source>
</evidence>
<dbReference type="GO" id="GO:0000160">
    <property type="term" value="P:phosphorelay signal transduction system"/>
    <property type="evidence" value="ECO:0007669"/>
    <property type="project" value="InterPro"/>
</dbReference>
<dbReference type="AlphaFoldDB" id="A0A2W5C8H9"/>
<dbReference type="PANTHER" id="PTHR44688:SF16">
    <property type="entry name" value="DNA-BINDING TRANSCRIPTIONAL ACTIVATOR DEVR_DOSR"/>
    <property type="match status" value="1"/>
</dbReference>
<proteinExistence type="predicted"/>
<evidence type="ECO:0000259" key="6">
    <source>
        <dbReference type="PROSITE" id="PS50110"/>
    </source>
</evidence>
<dbReference type="SUPFAM" id="SSF52172">
    <property type="entry name" value="CheY-like"/>
    <property type="match status" value="1"/>
</dbReference>
<keyword evidence="2 7" id="KW-0238">DNA-binding</keyword>
<evidence type="ECO:0000256" key="3">
    <source>
        <dbReference type="ARBA" id="ARBA00023163"/>
    </source>
</evidence>
<dbReference type="PANTHER" id="PTHR44688">
    <property type="entry name" value="DNA-BINDING TRANSCRIPTIONAL ACTIVATOR DEVR_DOSR"/>
    <property type="match status" value="1"/>
</dbReference>
<dbReference type="GO" id="GO:0006355">
    <property type="term" value="P:regulation of DNA-templated transcription"/>
    <property type="evidence" value="ECO:0007669"/>
    <property type="project" value="InterPro"/>
</dbReference>
<dbReference type="Pfam" id="PF00196">
    <property type="entry name" value="GerE"/>
    <property type="match status" value="1"/>
</dbReference>
<feature type="modified residue" description="4-aspartylphosphate" evidence="4">
    <location>
        <position position="61"/>
    </location>
</feature>
<organism evidence="7 8">
    <name type="scientific">Sphingomonas sanxanigenens</name>
    <dbReference type="NCBI Taxonomy" id="397260"/>
    <lineage>
        <taxon>Bacteria</taxon>
        <taxon>Pseudomonadati</taxon>
        <taxon>Pseudomonadota</taxon>
        <taxon>Alphaproteobacteria</taxon>
        <taxon>Sphingomonadales</taxon>
        <taxon>Sphingomonadaceae</taxon>
        <taxon>Sphingomonas</taxon>
    </lineage>
</organism>
<dbReference type="SMART" id="SM00421">
    <property type="entry name" value="HTH_LUXR"/>
    <property type="match status" value="1"/>
</dbReference>
<feature type="domain" description="Response regulatory" evidence="6">
    <location>
        <begin position="12"/>
        <end position="126"/>
    </location>
</feature>
<dbReference type="PRINTS" id="PR00038">
    <property type="entry name" value="HTHLUXR"/>
</dbReference>
<name>A0A2W5C8H9_9SPHN</name>
<gene>
    <name evidence="7" type="ORF">DI623_03185</name>
</gene>
<accession>A0A2W5C8H9</accession>
<reference evidence="7 8" key="1">
    <citation type="submission" date="2017-08" db="EMBL/GenBank/DDBJ databases">
        <title>Infants hospitalized years apart are colonized by the same room-sourced microbial strains.</title>
        <authorList>
            <person name="Brooks B."/>
            <person name="Olm M.R."/>
            <person name="Firek B.A."/>
            <person name="Baker R."/>
            <person name="Thomas B.C."/>
            <person name="Morowitz M.J."/>
            <person name="Banfield J.F."/>
        </authorList>
    </citation>
    <scope>NUCLEOTIDE SEQUENCE [LARGE SCALE GENOMIC DNA]</scope>
    <source>
        <strain evidence="7">S2_018_000_R2_101</strain>
    </source>
</reference>
<dbReference type="InterPro" id="IPR001789">
    <property type="entry name" value="Sig_transdc_resp-reg_receiver"/>
</dbReference>
<evidence type="ECO:0000313" key="8">
    <source>
        <dbReference type="Proteomes" id="UP000249066"/>
    </source>
</evidence>
<dbReference type="CDD" id="cd06170">
    <property type="entry name" value="LuxR_C_like"/>
    <property type="match status" value="1"/>
</dbReference>